<evidence type="ECO:0000313" key="3">
    <source>
        <dbReference type="Proteomes" id="UP000033562"/>
    </source>
</evidence>
<name>A0A0F3NN49_9RICK</name>
<dbReference type="STRING" id="1359163.NLO413_0886"/>
<evidence type="ECO:0000259" key="1">
    <source>
        <dbReference type="Pfam" id="PF03135"/>
    </source>
</evidence>
<reference evidence="2 3" key="1">
    <citation type="submission" date="2015-02" db="EMBL/GenBank/DDBJ databases">
        <title>Genome Sequencing of Rickettsiales.</title>
        <authorList>
            <person name="Daugherty S.C."/>
            <person name="Su Q."/>
            <person name="Abolude K."/>
            <person name="Beier-Sexton M."/>
            <person name="Carlyon J.A."/>
            <person name="Carter R."/>
            <person name="Day N.P."/>
            <person name="Dumler S.J."/>
            <person name="Dyachenko V."/>
            <person name="Godinez A."/>
            <person name="Kurtti T.J."/>
            <person name="Lichay M."/>
            <person name="Mullins K.E."/>
            <person name="Ott S."/>
            <person name="Pappas-Brown V."/>
            <person name="Paris D.H."/>
            <person name="Patel P."/>
            <person name="Richards A.L."/>
            <person name="Sadzewicz L."/>
            <person name="Sears K."/>
            <person name="Seidman D."/>
            <person name="Sengamalay N."/>
            <person name="Stenos J."/>
            <person name="Tallon L.J."/>
            <person name="Vincent G."/>
            <person name="Fraser C.M."/>
            <person name="Munderloh U."/>
            <person name="Dunning-Hotopp J.C."/>
        </authorList>
    </citation>
    <scope>NUCLEOTIDE SEQUENCE [LARGE SCALE GENOMIC DNA]</scope>
    <source>
        <strain evidence="2 3">RAC413</strain>
    </source>
</reference>
<comment type="caution">
    <text evidence="2">The sequence shown here is derived from an EMBL/GenBank/DDBJ whole genome shotgun (WGS) entry which is preliminary data.</text>
</comment>
<accession>A0A0F3NN49</accession>
<dbReference type="OrthoDB" id="9816422at2"/>
<organism evidence="2 3">
    <name type="scientific">Candidatus Neoehrlichia procyonis str. RAC413</name>
    <dbReference type="NCBI Taxonomy" id="1359163"/>
    <lineage>
        <taxon>Bacteria</taxon>
        <taxon>Pseudomonadati</taxon>
        <taxon>Pseudomonadota</taxon>
        <taxon>Alphaproteobacteria</taxon>
        <taxon>Rickettsiales</taxon>
        <taxon>Anaplasmataceae</taxon>
        <taxon>Candidatus Neoehrlichia</taxon>
    </lineage>
</organism>
<dbReference type="Pfam" id="PF03135">
    <property type="entry name" value="CagE_TrbE_VirB"/>
    <property type="match status" value="1"/>
</dbReference>
<proteinExistence type="predicted"/>
<keyword evidence="3" id="KW-1185">Reference proteome</keyword>
<evidence type="ECO:0000313" key="2">
    <source>
        <dbReference type="EMBL" id="KJV69493.1"/>
    </source>
</evidence>
<dbReference type="Proteomes" id="UP000033562">
    <property type="component" value="Unassembled WGS sequence"/>
</dbReference>
<dbReference type="InterPro" id="IPR018145">
    <property type="entry name" value="CagE_TrbE_VirB_cntrl_dom"/>
</dbReference>
<dbReference type="AlphaFoldDB" id="A0A0F3NN49"/>
<sequence length="800" mass="92210">MFFLEGLMNKLLFKGNDNVEAKSDSVHSENQKRVKDNRIDFISAACHYNENTILNRNGELIQIIKIEGYASNVKERRDVREVIRQSIIDSAKELEVSFWIYTVRKRHIFDLQWMKKNDFSDELHEMYKVHTDQKYNTYVTELYIAIVTSHLREDIKSLIGALSFRFLKKKHKDFLSKKCDLLDKITDCILKNLQDFNAKKLGLLLTDTGNYRSELLEFLNYLVTFRNDECFLEHKNNAYISSKYKIDMGFNVFRVTDNDSKKLGTILGIKEYLGVSSSAINVCLQQNCEFIIVEIIKFVNSKDVVKVFKSQADIVRISGDQKFAQVTCLDDFVNVSSNGEFDFCEHKINFIIISNTMQMLQKDIMSVVAALSVIGAIPVRFDLSMEDNFWSHVPGNFPFVLNMRYCVIKHACVFVMLDNFSIGALRYGRWGEAISIFFSYNKPYFFNFHVKNCGHCLFIGPHNSSMTLLINFILSESRNVNAKILLCDYSGKSIIFVKALCGKYYRIDSNINNNTFSFNPFNLEDNAVNRNVVVGVLRRMNYGTKLINDEEVALVNKVADDLFSIPIESRTHEKIYECLLVLGKGIKDWINDNKFAHFVKGGNSVNFMENLIGINIGMIISQPECISVIMYYFFNILETYLDGSPTILVIYEAWLMDIVFLLEKEFDDWMYRMGQLNVVVIFASESTHAMISSKTIGYLNKHIDTRVFMPNVVISSQLSMQTLGLSRKELNSMFQISEHKGQFFIKQGDASTVLTLDIKDKKEAKVLSATREGIHHMYDAIKEKGENAKDWLPVFYSKSI</sequence>
<dbReference type="GO" id="GO:0005524">
    <property type="term" value="F:ATP binding"/>
    <property type="evidence" value="ECO:0007669"/>
    <property type="project" value="InterPro"/>
</dbReference>
<dbReference type="EMBL" id="LANX01000001">
    <property type="protein sequence ID" value="KJV69493.1"/>
    <property type="molecule type" value="Genomic_DNA"/>
</dbReference>
<dbReference type="RefSeq" id="WP_084229833.1">
    <property type="nucleotide sequence ID" value="NZ_LANX01000001.1"/>
</dbReference>
<protein>
    <submittedName>
        <fullName evidence="2">CagE, TrbE, VirB, component of type IV transporter system family protein</fullName>
    </submittedName>
</protein>
<feature type="domain" description="CagE TrbE VirB component of type IV transporter system central" evidence="1">
    <location>
        <begin position="208"/>
        <end position="399"/>
    </location>
</feature>
<dbReference type="PATRIC" id="fig|1359163.3.peg.858"/>
<gene>
    <name evidence="2" type="ORF">NLO413_0886</name>
</gene>